<dbReference type="InterPro" id="IPR000073">
    <property type="entry name" value="AB_hydrolase_1"/>
</dbReference>
<dbReference type="Gene3D" id="3.40.50.1820">
    <property type="entry name" value="alpha/beta hydrolase"/>
    <property type="match status" value="1"/>
</dbReference>
<protein>
    <submittedName>
        <fullName evidence="3">Alpha/beta fold hydrolase</fullName>
    </submittedName>
</protein>
<gene>
    <name evidence="3" type="ORF">D3791_05975</name>
</gene>
<proteinExistence type="predicted"/>
<dbReference type="RefSeq" id="WP_172511585.1">
    <property type="nucleotide sequence ID" value="NZ_CP032549.1"/>
</dbReference>
<evidence type="ECO:0000259" key="2">
    <source>
        <dbReference type="Pfam" id="PF12697"/>
    </source>
</evidence>
<dbReference type="Pfam" id="PF12697">
    <property type="entry name" value="Abhydrolase_6"/>
    <property type="match status" value="1"/>
</dbReference>
<evidence type="ECO:0000313" key="3">
    <source>
        <dbReference type="EMBL" id="QIV86722.1"/>
    </source>
</evidence>
<name>A0A6H0SGE3_9MICC</name>
<keyword evidence="1 3" id="KW-0378">Hydrolase</keyword>
<dbReference type="InterPro" id="IPR050266">
    <property type="entry name" value="AB_hydrolase_sf"/>
</dbReference>
<accession>A0A6H0SGE3</accession>
<dbReference type="InterPro" id="IPR000639">
    <property type="entry name" value="Epox_hydrolase-like"/>
</dbReference>
<dbReference type="AlphaFoldDB" id="A0A6H0SGE3"/>
<dbReference type="InterPro" id="IPR029058">
    <property type="entry name" value="AB_hydrolase_fold"/>
</dbReference>
<evidence type="ECO:0000256" key="1">
    <source>
        <dbReference type="ARBA" id="ARBA00022801"/>
    </source>
</evidence>
<organism evidence="3 4">
    <name type="scientific">Glutamicibacter mishrai</name>
    <dbReference type="NCBI Taxonomy" id="1775880"/>
    <lineage>
        <taxon>Bacteria</taxon>
        <taxon>Bacillati</taxon>
        <taxon>Actinomycetota</taxon>
        <taxon>Actinomycetes</taxon>
        <taxon>Micrococcales</taxon>
        <taxon>Micrococcaceae</taxon>
        <taxon>Glutamicibacter</taxon>
    </lineage>
</organism>
<dbReference type="GO" id="GO:0016020">
    <property type="term" value="C:membrane"/>
    <property type="evidence" value="ECO:0007669"/>
    <property type="project" value="TreeGrafter"/>
</dbReference>
<keyword evidence="4" id="KW-1185">Reference proteome</keyword>
<dbReference type="PANTHER" id="PTHR43798:SF31">
    <property type="entry name" value="AB HYDROLASE SUPERFAMILY PROTEIN YCLE"/>
    <property type="match status" value="1"/>
</dbReference>
<dbReference type="GO" id="GO:0016787">
    <property type="term" value="F:hydrolase activity"/>
    <property type="evidence" value="ECO:0007669"/>
    <property type="project" value="UniProtKB-KW"/>
</dbReference>
<dbReference type="Proteomes" id="UP000502331">
    <property type="component" value="Chromosome"/>
</dbReference>
<feature type="domain" description="AB hydrolase-1" evidence="2">
    <location>
        <begin position="9"/>
        <end position="236"/>
    </location>
</feature>
<sequence>MTSTKQPMVVLLHGVGLDRTMWKPLREQLGRESVALDLPGHGLRPPLRSEQSLASLASDVLERIESREPVHLVGFSLGALVAQHLARFAPERVLTLSAVNSVCQRTSEESAAVEERLATAGTNFSQGVDRAIERWFPASSTTVDPEFIEATRQTMAGNDLESYLHAYAVFARGDREIAGELGAIKQPTLAITGELDPGSTPQMSHRLVAAVPQGRLRIIPGARHMLPVENPRALAAELNSFFSDNEGKQA</sequence>
<dbReference type="PANTHER" id="PTHR43798">
    <property type="entry name" value="MONOACYLGLYCEROL LIPASE"/>
    <property type="match status" value="1"/>
</dbReference>
<reference evidence="3 4" key="1">
    <citation type="submission" date="2018-09" db="EMBL/GenBank/DDBJ databases">
        <title>Glutamicibacter mishrai S5-52T (LMG 29155T = KCTC 39846T).</title>
        <authorList>
            <person name="Das S.K."/>
        </authorList>
    </citation>
    <scope>NUCLEOTIDE SEQUENCE [LARGE SCALE GENOMIC DNA]</scope>
    <source>
        <strain evidence="3 4">S5-52</strain>
    </source>
</reference>
<dbReference type="EMBL" id="CP032549">
    <property type="protein sequence ID" value="QIV86722.1"/>
    <property type="molecule type" value="Genomic_DNA"/>
</dbReference>
<evidence type="ECO:0000313" key="4">
    <source>
        <dbReference type="Proteomes" id="UP000502331"/>
    </source>
</evidence>
<dbReference type="SUPFAM" id="SSF53474">
    <property type="entry name" value="alpha/beta-Hydrolases"/>
    <property type="match status" value="1"/>
</dbReference>
<dbReference type="PRINTS" id="PR00412">
    <property type="entry name" value="EPOXHYDRLASE"/>
</dbReference>